<dbReference type="InterPro" id="IPR051909">
    <property type="entry name" value="MFP_Cation_Efflux"/>
</dbReference>
<dbReference type="RefSeq" id="WP_255845736.1">
    <property type="nucleotide sequence ID" value="NZ_CP094358.1"/>
</dbReference>
<dbReference type="Gene3D" id="2.40.420.20">
    <property type="match status" value="1"/>
</dbReference>
<evidence type="ECO:0000313" key="6">
    <source>
        <dbReference type="Proteomes" id="UP000831290"/>
    </source>
</evidence>
<evidence type="ECO:0000256" key="1">
    <source>
        <dbReference type="ARBA" id="ARBA00009477"/>
    </source>
</evidence>
<dbReference type="PANTHER" id="PTHR30097:SF4">
    <property type="entry name" value="SLR6042 PROTEIN"/>
    <property type="match status" value="1"/>
</dbReference>
<feature type="domain" description="Multidrug resistance protein MdtA-like barrel-sandwich hybrid" evidence="3">
    <location>
        <begin position="74"/>
        <end position="214"/>
    </location>
</feature>
<dbReference type="EMBL" id="CP094358">
    <property type="protein sequence ID" value="UOB19119.1"/>
    <property type="molecule type" value="Genomic_DNA"/>
</dbReference>
<protein>
    <submittedName>
        <fullName evidence="5">Efflux RND transporter periplasmic adaptor subunit</fullName>
    </submittedName>
</protein>
<dbReference type="AlphaFoldDB" id="A0A9E7D4N3"/>
<dbReference type="Pfam" id="PF25954">
    <property type="entry name" value="Beta-barrel_RND_2"/>
    <property type="match status" value="1"/>
</dbReference>
<name>A0A9E7D4N3_9FLAO</name>
<evidence type="ECO:0000259" key="3">
    <source>
        <dbReference type="Pfam" id="PF25917"/>
    </source>
</evidence>
<dbReference type="GO" id="GO:0015679">
    <property type="term" value="P:plasma membrane copper ion transport"/>
    <property type="evidence" value="ECO:0007669"/>
    <property type="project" value="TreeGrafter"/>
</dbReference>
<keyword evidence="2" id="KW-0813">Transport</keyword>
<dbReference type="SUPFAM" id="SSF111369">
    <property type="entry name" value="HlyD-like secretion proteins"/>
    <property type="match status" value="1"/>
</dbReference>
<dbReference type="GO" id="GO:0022857">
    <property type="term" value="F:transmembrane transporter activity"/>
    <property type="evidence" value="ECO:0007669"/>
    <property type="project" value="InterPro"/>
</dbReference>
<dbReference type="Pfam" id="PF25917">
    <property type="entry name" value="BSH_RND"/>
    <property type="match status" value="1"/>
</dbReference>
<dbReference type="KEGG" id="fbm:MQE35_07435"/>
<dbReference type="GO" id="GO:0016020">
    <property type="term" value="C:membrane"/>
    <property type="evidence" value="ECO:0007669"/>
    <property type="project" value="InterPro"/>
</dbReference>
<proteinExistence type="inferred from homology"/>
<evidence type="ECO:0000313" key="5">
    <source>
        <dbReference type="EMBL" id="UOB19119.1"/>
    </source>
</evidence>
<dbReference type="GO" id="GO:0060003">
    <property type="term" value="P:copper ion export"/>
    <property type="evidence" value="ECO:0007669"/>
    <property type="project" value="TreeGrafter"/>
</dbReference>
<comment type="similarity">
    <text evidence="1">Belongs to the membrane fusion protein (MFP) (TC 8.A.1) family.</text>
</comment>
<dbReference type="PANTHER" id="PTHR30097">
    <property type="entry name" value="CATION EFFLUX SYSTEM PROTEIN CUSB"/>
    <property type="match status" value="1"/>
</dbReference>
<dbReference type="Gene3D" id="2.40.30.170">
    <property type="match status" value="1"/>
</dbReference>
<organism evidence="5 6">
    <name type="scientific">Abyssalbus ytuae</name>
    <dbReference type="NCBI Taxonomy" id="2926907"/>
    <lineage>
        <taxon>Bacteria</taxon>
        <taxon>Pseudomonadati</taxon>
        <taxon>Bacteroidota</taxon>
        <taxon>Flavobacteriia</taxon>
        <taxon>Flavobacteriales</taxon>
        <taxon>Flavobacteriaceae</taxon>
        <taxon>Abyssalbus</taxon>
    </lineage>
</organism>
<accession>A0A9E7D4N3</accession>
<evidence type="ECO:0000259" key="4">
    <source>
        <dbReference type="Pfam" id="PF25954"/>
    </source>
</evidence>
<keyword evidence="6" id="KW-1185">Reference proteome</keyword>
<evidence type="ECO:0000256" key="2">
    <source>
        <dbReference type="ARBA" id="ARBA00022448"/>
    </source>
</evidence>
<dbReference type="GO" id="GO:0030313">
    <property type="term" value="C:cell envelope"/>
    <property type="evidence" value="ECO:0007669"/>
    <property type="project" value="TreeGrafter"/>
</dbReference>
<gene>
    <name evidence="5" type="ORF">MQE35_07435</name>
</gene>
<dbReference type="InterPro" id="IPR006143">
    <property type="entry name" value="RND_pump_MFP"/>
</dbReference>
<dbReference type="Gene3D" id="2.40.50.100">
    <property type="match status" value="1"/>
</dbReference>
<dbReference type="InterPro" id="IPR058792">
    <property type="entry name" value="Beta-barrel_RND_2"/>
</dbReference>
<reference evidence="5" key="1">
    <citation type="submission" date="2022-03" db="EMBL/GenBank/DDBJ databases">
        <title>Description of Abyssus ytuae gen. nov., sp. nov., a novel member of the family Flavobacteriaceae isolated from the sediment of Mariana Trench.</title>
        <authorList>
            <person name="Zhang J."/>
            <person name="Xu X."/>
        </authorList>
    </citation>
    <scope>NUCLEOTIDE SEQUENCE</scope>
    <source>
        <strain evidence="5">MT3330</strain>
    </source>
</reference>
<dbReference type="InterPro" id="IPR058625">
    <property type="entry name" value="MdtA-like_BSH"/>
</dbReference>
<dbReference type="Proteomes" id="UP000831290">
    <property type="component" value="Chromosome"/>
</dbReference>
<feature type="domain" description="CusB-like beta-barrel" evidence="4">
    <location>
        <begin position="226"/>
        <end position="296"/>
    </location>
</feature>
<dbReference type="NCBIfam" id="TIGR01730">
    <property type="entry name" value="RND_mfp"/>
    <property type="match status" value="1"/>
</dbReference>
<sequence>MKKFLYIFTTLLLYISCGNKTKETPIEENSNENEITITRQQFMDAGMKTVTLSEQNFQETIRVNGYIDVPPQNRASVRTFIGGYVKHTPLLVGDKVKKGQPLITLENTEYVAIQQEFSEISQKITFLKAEYGRQKKLYEENITSQKNYLKAESEYKSTLAMYNGLKRKLEMMNINPENAENGNIVSSITIYAPIAGSISKINTSTGAFVSPADEIMEIINPEHIHLELSVFEKDIMKIKVGQPVYFKVPEASDEVFEAEVHLVGASVSENNRTVKIHGHLKNEDHTFVTGMFTEADIVVNEYKSLALPANAVAEWEGADYVLVLKNKNDDEYTFEKKPVNIKSQTEDYVAIDAQHIKPTDEILSKGAFNLINE</sequence>